<keyword evidence="3 8" id="KW-0812">Transmembrane</keyword>
<evidence type="ECO:0000256" key="3">
    <source>
        <dbReference type="ARBA" id="ARBA00022692"/>
    </source>
</evidence>
<dbReference type="PANTHER" id="PTHR11003">
    <property type="entry name" value="POTASSIUM CHANNEL, SUBFAMILY K"/>
    <property type="match status" value="1"/>
</dbReference>
<evidence type="ECO:0000256" key="8">
    <source>
        <dbReference type="RuleBase" id="RU003857"/>
    </source>
</evidence>
<evidence type="ECO:0000256" key="5">
    <source>
        <dbReference type="ARBA" id="ARBA00023065"/>
    </source>
</evidence>
<dbReference type="WBParaSite" id="jg7289">
    <property type="protein sequence ID" value="jg7289"/>
    <property type="gene ID" value="jg7289"/>
</dbReference>
<keyword evidence="7 8" id="KW-0407">Ion channel</keyword>
<protein>
    <submittedName>
        <fullName evidence="12">Potassium channel domain-containing protein</fullName>
    </submittedName>
</protein>
<evidence type="ECO:0000313" key="12">
    <source>
        <dbReference type="WBParaSite" id="jg7289"/>
    </source>
</evidence>
<comment type="similarity">
    <text evidence="8">Belongs to the two pore domain potassium channel (TC 1.A.1.8) family.</text>
</comment>
<name>A0A915EKK0_9BILA</name>
<evidence type="ECO:0000256" key="4">
    <source>
        <dbReference type="ARBA" id="ARBA00022989"/>
    </source>
</evidence>
<proteinExistence type="inferred from homology"/>
<comment type="subcellular location">
    <subcellularLocation>
        <location evidence="1">Membrane</location>
        <topology evidence="1">Multi-pass membrane protein</topology>
    </subcellularLocation>
</comment>
<dbReference type="Pfam" id="PF07885">
    <property type="entry name" value="Ion_trans_2"/>
    <property type="match status" value="2"/>
</dbReference>
<feature type="transmembrane region" description="Helical" evidence="9">
    <location>
        <begin position="38"/>
        <end position="60"/>
    </location>
</feature>
<sequence length="283" mass="31788">MDELIDEHQRQMFKQFDHPIKSNYLKCLVYNNGNYTDLWTISSAIFFTSTTIIPVGFGYITPLTSTGRIFLLFYSIIGLPLALMTLSDIGKFMCGLLFWCFNNSLHLTMSALVLLLLLYPVCAALSIHNFTDMNLVDSFHFSVSSMFTIGFGDLLPAVPFGYLILFIVFGVTLVTISIEVLATSVIHQVHYMGRQMSKARLLAGKMVQMAQKMSFGGEGVLGLGLAQFNVFSKLGLGAFSTQRTAVGGLEDRQNWIEDEEKLLYKRKLTLAYEPEINLDFVDF</sequence>
<evidence type="ECO:0000259" key="10">
    <source>
        <dbReference type="Pfam" id="PF07885"/>
    </source>
</evidence>
<dbReference type="GO" id="GO:0022841">
    <property type="term" value="F:potassium ion leak channel activity"/>
    <property type="evidence" value="ECO:0007669"/>
    <property type="project" value="TreeGrafter"/>
</dbReference>
<feature type="domain" description="Potassium channel" evidence="10">
    <location>
        <begin position="30"/>
        <end position="93"/>
    </location>
</feature>
<feature type="transmembrane region" description="Helical" evidence="9">
    <location>
        <begin position="164"/>
        <end position="186"/>
    </location>
</feature>
<evidence type="ECO:0000256" key="9">
    <source>
        <dbReference type="SAM" id="Phobius"/>
    </source>
</evidence>
<dbReference type="InterPro" id="IPR003280">
    <property type="entry name" value="2pore_dom_K_chnl"/>
</dbReference>
<dbReference type="SUPFAM" id="SSF81324">
    <property type="entry name" value="Voltage-gated potassium channels"/>
    <property type="match status" value="2"/>
</dbReference>
<feature type="transmembrane region" description="Helical" evidence="9">
    <location>
        <begin position="72"/>
        <end position="99"/>
    </location>
</feature>
<organism evidence="11 12">
    <name type="scientific">Ditylenchus dipsaci</name>
    <dbReference type="NCBI Taxonomy" id="166011"/>
    <lineage>
        <taxon>Eukaryota</taxon>
        <taxon>Metazoa</taxon>
        <taxon>Ecdysozoa</taxon>
        <taxon>Nematoda</taxon>
        <taxon>Chromadorea</taxon>
        <taxon>Rhabditida</taxon>
        <taxon>Tylenchina</taxon>
        <taxon>Tylenchomorpha</taxon>
        <taxon>Sphaerularioidea</taxon>
        <taxon>Anguinidae</taxon>
        <taxon>Anguininae</taxon>
        <taxon>Ditylenchus</taxon>
    </lineage>
</organism>
<dbReference type="GO" id="GO:0030322">
    <property type="term" value="P:stabilization of membrane potential"/>
    <property type="evidence" value="ECO:0007669"/>
    <property type="project" value="TreeGrafter"/>
</dbReference>
<dbReference type="PRINTS" id="PR01333">
    <property type="entry name" value="2POREKCHANEL"/>
</dbReference>
<evidence type="ECO:0000256" key="6">
    <source>
        <dbReference type="ARBA" id="ARBA00023136"/>
    </source>
</evidence>
<evidence type="ECO:0000256" key="2">
    <source>
        <dbReference type="ARBA" id="ARBA00022448"/>
    </source>
</evidence>
<feature type="transmembrane region" description="Helical" evidence="9">
    <location>
        <begin position="139"/>
        <end position="158"/>
    </location>
</feature>
<dbReference type="Gene3D" id="1.10.287.70">
    <property type="match status" value="1"/>
</dbReference>
<evidence type="ECO:0000256" key="1">
    <source>
        <dbReference type="ARBA" id="ARBA00004141"/>
    </source>
</evidence>
<keyword evidence="5 8" id="KW-0406">Ion transport</keyword>
<reference evidence="12" key="1">
    <citation type="submission" date="2022-11" db="UniProtKB">
        <authorList>
            <consortium name="WormBaseParasite"/>
        </authorList>
    </citation>
    <scope>IDENTIFICATION</scope>
</reference>
<evidence type="ECO:0000313" key="11">
    <source>
        <dbReference type="Proteomes" id="UP000887574"/>
    </source>
</evidence>
<evidence type="ECO:0000256" key="7">
    <source>
        <dbReference type="ARBA" id="ARBA00023303"/>
    </source>
</evidence>
<dbReference type="AlphaFoldDB" id="A0A915EKK0"/>
<dbReference type="PANTHER" id="PTHR11003:SF309">
    <property type="entry name" value="POTASSIUM CHANNEL DOMAIN-CONTAINING PROTEIN"/>
    <property type="match status" value="1"/>
</dbReference>
<keyword evidence="11" id="KW-1185">Reference proteome</keyword>
<accession>A0A915EKK0</accession>
<keyword evidence="2 8" id="KW-0813">Transport</keyword>
<dbReference type="Proteomes" id="UP000887574">
    <property type="component" value="Unplaced"/>
</dbReference>
<keyword evidence="4 9" id="KW-1133">Transmembrane helix</keyword>
<keyword evidence="6 9" id="KW-0472">Membrane</keyword>
<dbReference type="GO" id="GO:0015271">
    <property type="term" value="F:outward rectifier potassium channel activity"/>
    <property type="evidence" value="ECO:0007669"/>
    <property type="project" value="TreeGrafter"/>
</dbReference>
<feature type="transmembrane region" description="Helical" evidence="9">
    <location>
        <begin position="105"/>
        <end position="127"/>
    </location>
</feature>
<dbReference type="GO" id="GO:0005886">
    <property type="term" value="C:plasma membrane"/>
    <property type="evidence" value="ECO:0007669"/>
    <property type="project" value="TreeGrafter"/>
</dbReference>
<feature type="domain" description="Potassium channel" evidence="10">
    <location>
        <begin position="122"/>
        <end position="184"/>
    </location>
</feature>
<dbReference type="InterPro" id="IPR013099">
    <property type="entry name" value="K_chnl_dom"/>
</dbReference>